<dbReference type="Proteomes" id="UP000061348">
    <property type="component" value="Unassembled WGS sequence"/>
</dbReference>
<sequence length="81" mass="8806">MVRIQSPTSLRYWGWEEIATTELVRSTGKNRSMPARGVPLSAPNMACSSGISSATEARCRPNTATDMPLSQSTSKVSMVSW</sequence>
<accession>A0A125QHM1</accession>
<evidence type="ECO:0000313" key="2">
    <source>
        <dbReference type="EMBL" id="KWV84939.1"/>
    </source>
</evidence>
<protein>
    <submittedName>
        <fullName evidence="2">Uncharacterized protein</fullName>
    </submittedName>
</protein>
<proteinExistence type="predicted"/>
<dbReference type="EMBL" id="LCYA01000145">
    <property type="protein sequence ID" value="KWV84939.1"/>
    <property type="molecule type" value="Genomic_DNA"/>
</dbReference>
<evidence type="ECO:0000313" key="3">
    <source>
        <dbReference type="Proteomes" id="UP000061348"/>
    </source>
</evidence>
<dbReference type="AlphaFoldDB" id="A0A125QHM1"/>
<name>A0A125QHM1_PSEFL</name>
<evidence type="ECO:0000256" key="1">
    <source>
        <dbReference type="SAM" id="MobiDB-lite"/>
    </source>
</evidence>
<feature type="region of interest" description="Disordered" evidence="1">
    <location>
        <begin position="53"/>
        <end position="81"/>
    </location>
</feature>
<feature type="compositionally biased region" description="Polar residues" evidence="1">
    <location>
        <begin position="62"/>
        <end position="81"/>
    </location>
</feature>
<gene>
    <name evidence="2" type="ORF">PFLmoz3_05345</name>
</gene>
<comment type="caution">
    <text evidence="2">The sequence shown here is derived from an EMBL/GenBank/DDBJ whole genome shotgun (WGS) entry which is preliminary data.</text>
</comment>
<reference evidence="2 3" key="1">
    <citation type="submission" date="2015-05" db="EMBL/GenBank/DDBJ databases">
        <title>A genomic and transcriptomic approach to investigate the blue pigment phenotype in Pseudomonas fluorescens.</title>
        <authorList>
            <person name="Andreani N.A."/>
            <person name="Cardazzo B."/>
        </authorList>
    </citation>
    <scope>NUCLEOTIDE SEQUENCE [LARGE SCALE GENOMIC DNA]</scope>
    <source>
        <strain evidence="2 3">Ps_22</strain>
    </source>
</reference>
<organism evidence="2 3">
    <name type="scientific">Pseudomonas fluorescens</name>
    <dbReference type="NCBI Taxonomy" id="294"/>
    <lineage>
        <taxon>Bacteria</taxon>
        <taxon>Pseudomonadati</taxon>
        <taxon>Pseudomonadota</taxon>
        <taxon>Gammaproteobacteria</taxon>
        <taxon>Pseudomonadales</taxon>
        <taxon>Pseudomonadaceae</taxon>
        <taxon>Pseudomonas</taxon>
    </lineage>
</organism>